<evidence type="ECO:0000313" key="1">
    <source>
        <dbReference type="EMBL" id="KAI3742483.1"/>
    </source>
</evidence>
<proteinExistence type="predicted"/>
<gene>
    <name evidence="1" type="ORF">L1987_60167</name>
</gene>
<dbReference type="Proteomes" id="UP001056120">
    <property type="component" value="Linkage Group LG20"/>
</dbReference>
<dbReference type="EMBL" id="CM042037">
    <property type="protein sequence ID" value="KAI3742483.1"/>
    <property type="molecule type" value="Genomic_DNA"/>
</dbReference>
<protein>
    <submittedName>
        <fullName evidence="1">Uncharacterized protein</fullName>
    </submittedName>
</protein>
<evidence type="ECO:0000313" key="2">
    <source>
        <dbReference type="Proteomes" id="UP001056120"/>
    </source>
</evidence>
<name>A0ACB9D7Q8_9ASTR</name>
<accession>A0ACB9D7Q8</accession>
<sequence length="76" mass="8404">MEASNTLDSAKYDCRLGQIWCVRLHWSVLCTPDNHSETTVAGIDLDHSDIAGYLPEELGLLTDLALFHIVSNCNNS</sequence>
<comment type="caution">
    <text evidence="1">The sequence shown here is derived from an EMBL/GenBank/DDBJ whole genome shotgun (WGS) entry which is preliminary data.</text>
</comment>
<reference evidence="2" key="1">
    <citation type="journal article" date="2022" name="Mol. Ecol. Resour.">
        <title>The genomes of chicory, endive, great burdock and yacon provide insights into Asteraceae palaeo-polyploidization history and plant inulin production.</title>
        <authorList>
            <person name="Fan W."/>
            <person name="Wang S."/>
            <person name="Wang H."/>
            <person name="Wang A."/>
            <person name="Jiang F."/>
            <person name="Liu H."/>
            <person name="Zhao H."/>
            <person name="Xu D."/>
            <person name="Zhang Y."/>
        </authorList>
    </citation>
    <scope>NUCLEOTIDE SEQUENCE [LARGE SCALE GENOMIC DNA]</scope>
    <source>
        <strain evidence="2">cv. Yunnan</strain>
    </source>
</reference>
<keyword evidence="2" id="KW-1185">Reference proteome</keyword>
<reference evidence="1 2" key="2">
    <citation type="journal article" date="2022" name="Mol. Ecol. Resour.">
        <title>The genomes of chicory, endive, great burdock and yacon provide insights into Asteraceae paleo-polyploidization history and plant inulin production.</title>
        <authorList>
            <person name="Fan W."/>
            <person name="Wang S."/>
            <person name="Wang H."/>
            <person name="Wang A."/>
            <person name="Jiang F."/>
            <person name="Liu H."/>
            <person name="Zhao H."/>
            <person name="Xu D."/>
            <person name="Zhang Y."/>
        </authorList>
    </citation>
    <scope>NUCLEOTIDE SEQUENCE [LARGE SCALE GENOMIC DNA]</scope>
    <source>
        <strain evidence="2">cv. Yunnan</strain>
        <tissue evidence="1">Leaves</tissue>
    </source>
</reference>
<organism evidence="1 2">
    <name type="scientific">Smallanthus sonchifolius</name>
    <dbReference type="NCBI Taxonomy" id="185202"/>
    <lineage>
        <taxon>Eukaryota</taxon>
        <taxon>Viridiplantae</taxon>
        <taxon>Streptophyta</taxon>
        <taxon>Embryophyta</taxon>
        <taxon>Tracheophyta</taxon>
        <taxon>Spermatophyta</taxon>
        <taxon>Magnoliopsida</taxon>
        <taxon>eudicotyledons</taxon>
        <taxon>Gunneridae</taxon>
        <taxon>Pentapetalae</taxon>
        <taxon>asterids</taxon>
        <taxon>campanulids</taxon>
        <taxon>Asterales</taxon>
        <taxon>Asteraceae</taxon>
        <taxon>Asteroideae</taxon>
        <taxon>Heliantheae alliance</taxon>
        <taxon>Millerieae</taxon>
        <taxon>Smallanthus</taxon>
    </lineage>
</organism>